<name>A0A1B0WVQ5_PLAKN</name>
<keyword evidence="1" id="KW-1133">Transmembrane helix</keyword>
<evidence type="ECO:0000313" key="5">
    <source>
        <dbReference type="EMBL" id="AND94993.1"/>
    </source>
</evidence>
<dbReference type="Pfam" id="PF06247">
    <property type="entry name" value="Plasmod_Pvs28"/>
    <property type="match status" value="4"/>
</dbReference>
<evidence type="ECO:0000256" key="1">
    <source>
        <dbReference type="SAM" id="Phobius"/>
    </source>
</evidence>
<dbReference type="SMART" id="SM00181">
    <property type="entry name" value="EGF"/>
    <property type="match status" value="3"/>
</dbReference>
<feature type="chain" id="PRO_5008517429" evidence="2">
    <location>
        <begin position="23"/>
        <end position="219"/>
    </location>
</feature>
<feature type="domain" description="EGF-like" evidence="3">
    <location>
        <begin position="158"/>
        <end position="195"/>
    </location>
</feature>
<dbReference type="GO" id="GO:0016020">
    <property type="term" value="C:membrane"/>
    <property type="evidence" value="ECO:0007669"/>
    <property type="project" value="InterPro"/>
</dbReference>
<dbReference type="EMBL" id="KU285278">
    <property type="protein sequence ID" value="AND94993.1"/>
    <property type="molecule type" value="Genomic_DNA"/>
</dbReference>
<keyword evidence="2" id="KW-0732">Signal</keyword>
<feature type="domain" description="EGF-like" evidence="3">
    <location>
        <begin position="110"/>
        <end position="152"/>
    </location>
</feature>
<dbReference type="VEuPathDB" id="PlasmoDB:PKNH_0615700"/>
<feature type="domain" description="EGF-like" evidence="3">
    <location>
        <begin position="63"/>
        <end position="107"/>
    </location>
</feature>
<sequence>MNSYYSLFVFLLVQIALKYSKAAVTVDTLCKNGHLAQMSHHFKCICNDGLVHISENECGEKTECKEENLGKTCGDFGICRKGPDAAQQSTYKCDCIKEYTLKDGTCVVDVCLYKDCGQSGECIGEFLTEVKSAACSCSIGKVPNPEDEKKCTKDGETTCQLKCNTENEVCKAVQGVYKCQCMEGFKFDKEKKECISNSVFNILNLSLFFIVLLVLSYVI</sequence>
<organism evidence="5">
    <name type="scientific">Plasmodium knowlesi</name>
    <dbReference type="NCBI Taxonomy" id="5850"/>
    <lineage>
        <taxon>Eukaryota</taxon>
        <taxon>Sar</taxon>
        <taxon>Alveolata</taxon>
        <taxon>Apicomplexa</taxon>
        <taxon>Aconoidasida</taxon>
        <taxon>Haemosporida</taxon>
        <taxon>Plasmodiidae</taxon>
        <taxon>Plasmodium</taxon>
        <taxon>Plasmodium (Plasmodium)</taxon>
    </lineage>
</organism>
<keyword evidence="1" id="KW-0472">Membrane</keyword>
<dbReference type="VEuPathDB" id="PlasmoDB:PKA1H_060020800"/>
<dbReference type="Gene3D" id="2.90.20.10">
    <property type="entry name" value="Plasmodium vivax P25 domain"/>
    <property type="match status" value="1"/>
</dbReference>
<evidence type="ECO:0000313" key="4">
    <source>
        <dbReference type="EMBL" id="AND94992.1"/>
    </source>
</evidence>
<dbReference type="InterPro" id="IPR000742">
    <property type="entry name" value="EGF"/>
</dbReference>
<dbReference type="InterPro" id="IPR010423">
    <property type="entry name" value="Pvs25/Psv28_EGF"/>
</dbReference>
<keyword evidence="1" id="KW-0812">Transmembrane</keyword>
<evidence type="ECO:0000256" key="2">
    <source>
        <dbReference type="SAM" id="SignalP"/>
    </source>
</evidence>
<accession>A0A1B0WVQ5</accession>
<feature type="signal peptide" evidence="2">
    <location>
        <begin position="1"/>
        <end position="22"/>
    </location>
</feature>
<protein>
    <submittedName>
        <fullName evidence="5">Ookinete surface protein P25</fullName>
    </submittedName>
</protein>
<evidence type="ECO:0000259" key="3">
    <source>
        <dbReference type="SMART" id="SM00181"/>
    </source>
</evidence>
<dbReference type="VEuPathDB" id="PlasmoDB:PKNOH_S03330500"/>
<proteinExistence type="predicted"/>
<dbReference type="AlphaFoldDB" id="A0A1B0WVQ5"/>
<dbReference type="SUPFAM" id="SSF57196">
    <property type="entry name" value="EGF/Laminin"/>
    <property type="match status" value="1"/>
</dbReference>
<dbReference type="GO" id="GO:0009986">
    <property type="term" value="C:cell surface"/>
    <property type="evidence" value="ECO:0007669"/>
    <property type="project" value="InterPro"/>
</dbReference>
<reference evidence="5" key="1">
    <citation type="journal article" date="2016" name="PLoS Negl. Trop. Dis.">
        <title>Evolution of the Transmission-Blocking Vaccine Candidates Pvs28 and Pvs25 in Plasmodium vivax: Geographic Differentiation and Evidence of Positive Selection.</title>
        <authorList>
            <person name="Chaurio R.A."/>
            <person name="Pacheco M.A."/>
            <person name="Cornejo O.E."/>
            <person name="Durrego E."/>
            <person name="Stanley C.E.Jr."/>
            <person name="Castillo A.I."/>
            <person name="Herrera S."/>
            <person name="Escalante A.A."/>
        </authorList>
    </citation>
    <scope>NUCLEOTIDE SEQUENCE</scope>
    <source>
        <strain evidence="5">Hackeri-CDC</strain>
        <strain evidence="4">Philippine-CDC</strain>
    </source>
</reference>
<feature type="transmembrane region" description="Helical" evidence="1">
    <location>
        <begin position="199"/>
        <end position="218"/>
    </location>
</feature>
<dbReference type="EMBL" id="KU285277">
    <property type="protein sequence ID" value="AND94992.1"/>
    <property type="molecule type" value="Genomic_DNA"/>
</dbReference>